<accession>A0ABS8UXT9</accession>
<name>A0ABS8UXT9_DATST</name>
<protein>
    <submittedName>
        <fullName evidence="1">Uncharacterized protein</fullName>
    </submittedName>
</protein>
<reference evidence="1 2" key="1">
    <citation type="journal article" date="2021" name="BMC Genomics">
        <title>Datura genome reveals duplications of psychoactive alkaloid biosynthetic genes and high mutation rate following tissue culture.</title>
        <authorList>
            <person name="Rajewski A."/>
            <person name="Carter-House D."/>
            <person name="Stajich J."/>
            <person name="Litt A."/>
        </authorList>
    </citation>
    <scope>NUCLEOTIDE SEQUENCE [LARGE SCALE GENOMIC DNA]</scope>
    <source>
        <strain evidence="1">AR-01</strain>
    </source>
</reference>
<keyword evidence="2" id="KW-1185">Reference proteome</keyword>
<evidence type="ECO:0000313" key="2">
    <source>
        <dbReference type="Proteomes" id="UP000823775"/>
    </source>
</evidence>
<dbReference type="Proteomes" id="UP000823775">
    <property type="component" value="Unassembled WGS sequence"/>
</dbReference>
<comment type="caution">
    <text evidence="1">The sequence shown here is derived from an EMBL/GenBank/DDBJ whole genome shotgun (WGS) entry which is preliminary data.</text>
</comment>
<gene>
    <name evidence="1" type="ORF">HAX54_024375</name>
</gene>
<evidence type="ECO:0000313" key="1">
    <source>
        <dbReference type="EMBL" id="MCD9639673.1"/>
    </source>
</evidence>
<proteinExistence type="predicted"/>
<sequence>MSSDEKIDHPRSSIDCLVDGHAISNSCWTSLWHNALSRRMITVVMVLSPLVRRTHMISMQRATLLVKKAICSLVVVPSEADPPIQNVKRRRFTLLDEEEVFRSSFVTRSTFVDLIYGSLIKHSLLSRALGIQDYMLAYTHPDI</sequence>
<organism evidence="1 2">
    <name type="scientific">Datura stramonium</name>
    <name type="common">Jimsonweed</name>
    <name type="synonym">Common thornapple</name>
    <dbReference type="NCBI Taxonomy" id="4076"/>
    <lineage>
        <taxon>Eukaryota</taxon>
        <taxon>Viridiplantae</taxon>
        <taxon>Streptophyta</taxon>
        <taxon>Embryophyta</taxon>
        <taxon>Tracheophyta</taxon>
        <taxon>Spermatophyta</taxon>
        <taxon>Magnoliopsida</taxon>
        <taxon>eudicotyledons</taxon>
        <taxon>Gunneridae</taxon>
        <taxon>Pentapetalae</taxon>
        <taxon>asterids</taxon>
        <taxon>lamiids</taxon>
        <taxon>Solanales</taxon>
        <taxon>Solanaceae</taxon>
        <taxon>Solanoideae</taxon>
        <taxon>Datureae</taxon>
        <taxon>Datura</taxon>
    </lineage>
</organism>
<dbReference type="EMBL" id="JACEIK010002973">
    <property type="protein sequence ID" value="MCD9639673.1"/>
    <property type="molecule type" value="Genomic_DNA"/>
</dbReference>